<sequence>MAVDTSKMTFEEAMEALEKIVEKLQNGNVPLEESMAAFQDGMVLSQFCSQELAQAEETMTKLVAEDGSLKDFDASDSSQSHRKEEEK</sequence>
<comment type="similarity">
    <text evidence="1 6">Belongs to the XseB family.</text>
</comment>
<comment type="function">
    <text evidence="6">Bidirectionally degrades single-stranded DNA into large acid-insoluble oligonucleotides, which are then degraded further into small acid-soluble oligonucleotides.</text>
</comment>
<dbReference type="Pfam" id="PF02609">
    <property type="entry name" value="Exonuc_VII_S"/>
    <property type="match status" value="1"/>
</dbReference>
<dbReference type="HAMAP" id="MF_00337">
    <property type="entry name" value="Exonuc_7_S"/>
    <property type="match status" value="1"/>
</dbReference>
<dbReference type="RefSeq" id="WP_268751623.1">
    <property type="nucleotide sequence ID" value="NZ_JAPRFQ010000001.1"/>
</dbReference>
<dbReference type="GO" id="GO:0008855">
    <property type="term" value="F:exodeoxyribonuclease VII activity"/>
    <property type="evidence" value="ECO:0007669"/>
    <property type="project" value="UniProtKB-UniRule"/>
</dbReference>
<dbReference type="PANTHER" id="PTHR34137">
    <property type="entry name" value="EXODEOXYRIBONUCLEASE 7 SMALL SUBUNIT"/>
    <property type="match status" value="1"/>
</dbReference>
<dbReference type="Gene3D" id="1.10.287.1040">
    <property type="entry name" value="Exonuclease VII, small subunit"/>
    <property type="match status" value="1"/>
</dbReference>
<reference evidence="8" key="1">
    <citation type="submission" date="2022-12" db="EMBL/GenBank/DDBJ databases">
        <title>Description and comparative metabolic analysis of Aerococcus sp. nov., isolated from the feces of a pig.</title>
        <authorList>
            <person name="Chang Y.-H."/>
        </authorList>
    </citation>
    <scope>NUCLEOTIDE SEQUENCE</scope>
    <source>
        <strain evidence="8">YH-aer222</strain>
    </source>
</reference>
<evidence type="ECO:0000313" key="9">
    <source>
        <dbReference type="Proteomes" id="UP001146670"/>
    </source>
</evidence>
<evidence type="ECO:0000256" key="1">
    <source>
        <dbReference type="ARBA" id="ARBA00009998"/>
    </source>
</evidence>
<accession>A0A9X3FM16</accession>
<dbReference type="EMBL" id="JAPRFR010000001">
    <property type="protein sequence ID" value="MCZ0725300.1"/>
    <property type="molecule type" value="Genomic_DNA"/>
</dbReference>
<comment type="caution">
    <text evidence="8">The sequence shown here is derived from an EMBL/GenBank/DDBJ whole genome shotgun (WGS) entry which is preliminary data.</text>
</comment>
<evidence type="ECO:0000256" key="4">
    <source>
        <dbReference type="ARBA" id="ARBA00022801"/>
    </source>
</evidence>
<dbReference type="SUPFAM" id="SSF116842">
    <property type="entry name" value="XseB-like"/>
    <property type="match status" value="1"/>
</dbReference>
<dbReference type="EC" id="3.1.11.6" evidence="6"/>
<dbReference type="NCBIfam" id="NF002138">
    <property type="entry name" value="PRK00977.1-2"/>
    <property type="match status" value="1"/>
</dbReference>
<dbReference type="GO" id="GO:0005829">
    <property type="term" value="C:cytosol"/>
    <property type="evidence" value="ECO:0007669"/>
    <property type="project" value="TreeGrafter"/>
</dbReference>
<organism evidence="8 9">
    <name type="scientific">Aerococcus kribbianus</name>
    <dbReference type="NCBI Taxonomy" id="2999064"/>
    <lineage>
        <taxon>Bacteria</taxon>
        <taxon>Bacillati</taxon>
        <taxon>Bacillota</taxon>
        <taxon>Bacilli</taxon>
        <taxon>Lactobacillales</taxon>
        <taxon>Aerococcaceae</taxon>
        <taxon>Aerococcus</taxon>
    </lineage>
</organism>
<evidence type="ECO:0000256" key="7">
    <source>
        <dbReference type="SAM" id="MobiDB-lite"/>
    </source>
</evidence>
<feature type="region of interest" description="Disordered" evidence="7">
    <location>
        <begin position="66"/>
        <end position="87"/>
    </location>
</feature>
<gene>
    <name evidence="6" type="primary">xseB</name>
    <name evidence="8" type="ORF">OW157_01815</name>
</gene>
<name>A0A9X3FM16_9LACT</name>
<evidence type="ECO:0000256" key="5">
    <source>
        <dbReference type="ARBA" id="ARBA00022839"/>
    </source>
</evidence>
<dbReference type="NCBIfam" id="TIGR01280">
    <property type="entry name" value="xseB"/>
    <property type="match status" value="1"/>
</dbReference>
<proteinExistence type="inferred from homology"/>
<keyword evidence="4 6" id="KW-0378">Hydrolase</keyword>
<dbReference type="GO" id="GO:0009318">
    <property type="term" value="C:exodeoxyribonuclease VII complex"/>
    <property type="evidence" value="ECO:0007669"/>
    <property type="project" value="UniProtKB-UniRule"/>
</dbReference>
<keyword evidence="5 6" id="KW-0269">Exonuclease</keyword>
<comment type="subunit">
    <text evidence="6">Heterooligomer composed of large and small subunits.</text>
</comment>
<evidence type="ECO:0000313" key="8">
    <source>
        <dbReference type="EMBL" id="MCZ0725300.1"/>
    </source>
</evidence>
<dbReference type="InterPro" id="IPR003761">
    <property type="entry name" value="Exonuc_VII_S"/>
</dbReference>
<keyword evidence="9" id="KW-1185">Reference proteome</keyword>
<evidence type="ECO:0000256" key="2">
    <source>
        <dbReference type="ARBA" id="ARBA00022490"/>
    </source>
</evidence>
<dbReference type="Proteomes" id="UP001146670">
    <property type="component" value="Unassembled WGS sequence"/>
</dbReference>
<dbReference type="GO" id="GO:0006308">
    <property type="term" value="P:DNA catabolic process"/>
    <property type="evidence" value="ECO:0007669"/>
    <property type="project" value="UniProtKB-UniRule"/>
</dbReference>
<dbReference type="AlphaFoldDB" id="A0A9X3FM16"/>
<evidence type="ECO:0000256" key="6">
    <source>
        <dbReference type="HAMAP-Rule" id="MF_00337"/>
    </source>
</evidence>
<protein>
    <recommendedName>
        <fullName evidence="6">Exodeoxyribonuclease 7 small subunit</fullName>
        <ecNumber evidence="6">3.1.11.6</ecNumber>
    </recommendedName>
    <alternativeName>
        <fullName evidence="6">Exodeoxyribonuclease VII small subunit</fullName>
        <shortName evidence="6">Exonuclease VII small subunit</shortName>
    </alternativeName>
</protein>
<comment type="subcellular location">
    <subcellularLocation>
        <location evidence="6">Cytoplasm</location>
    </subcellularLocation>
</comment>
<keyword evidence="2 6" id="KW-0963">Cytoplasm</keyword>
<dbReference type="PANTHER" id="PTHR34137:SF1">
    <property type="entry name" value="EXODEOXYRIBONUCLEASE 7 SMALL SUBUNIT"/>
    <property type="match status" value="1"/>
</dbReference>
<comment type="catalytic activity">
    <reaction evidence="6">
        <text>Exonucleolytic cleavage in either 5'- to 3'- or 3'- to 5'-direction to yield nucleoside 5'-phosphates.</text>
        <dbReference type="EC" id="3.1.11.6"/>
    </reaction>
</comment>
<keyword evidence="3 6" id="KW-0540">Nuclease</keyword>
<dbReference type="InterPro" id="IPR037004">
    <property type="entry name" value="Exonuc_VII_ssu_sf"/>
</dbReference>
<evidence type="ECO:0000256" key="3">
    <source>
        <dbReference type="ARBA" id="ARBA00022722"/>
    </source>
</evidence>